<name>A0A3B0RZL0_9ZZZZ</name>
<evidence type="ECO:0000313" key="1">
    <source>
        <dbReference type="EMBL" id="VAV94006.1"/>
    </source>
</evidence>
<organism evidence="1">
    <name type="scientific">hydrothermal vent metagenome</name>
    <dbReference type="NCBI Taxonomy" id="652676"/>
    <lineage>
        <taxon>unclassified sequences</taxon>
        <taxon>metagenomes</taxon>
        <taxon>ecological metagenomes</taxon>
    </lineage>
</organism>
<dbReference type="GO" id="GO:0003824">
    <property type="term" value="F:catalytic activity"/>
    <property type="evidence" value="ECO:0007669"/>
    <property type="project" value="InterPro"/>
</dbReference>
<reference evidence="1" key="1">
    <citation type="submission" date="2018-06" db="EMBL/GenBank/DDBJ databases">
        <authorList>
            <person name="Zhirakovskaya E."/>
        </authorList>
    </citation>
    <scope>NUCLEOTIDE SEQUENCE</scope>
</reference>
<dbReference type="EMBL" id="UOEI01000113">
    <property type="protein sequence ID" value="VAV94006.1"/>
    <property type="molecule type" value="Genomic_DNA"/>
</dbReference>
<proteinExistence type="predicted"/>
<dbReference type="NCBIfam" id="TIGR03252">
    <property type="entry name" value="HhH-GPD-type base excision DNA repair protein"/>
    <property type="match status" value="1"/>
</dbReference>
<accession>A0A3B0RZL0</accession>
<dbReference type="SUPFAM" id="SSF48150">
    <property type="entry name" value="DNA-glycosylase"/>
    <property type="match status" value="1"/>
</dbReference>
<dbReference type="AlphaFoldDB" id="A0A3B0RZL0"/>
<dbReference type="InterPro" id="IPR011257">
    <property type="entry name" value="DNA_glycosylase"/>
</dbReference>
<dbReference type="InterPro" id="IPR017658">
    <property type="entry name" value="HhH-GPD_base_excis"/>
</dbReference>
<protein>
    <submittedName>
        <fullName evidence="1">Uncharacterized protein</fullName>
    </submittedName>
</protein>
<sequence length="199" mass="22252">MSRTGARVSADGWYLLAMTQIYFTEATDANTLLAENHFALLVGMTLYQQIPVEKAFAGPYELEQRLGKPIDAQLIASMDPDELEVVFREKPALHRFPANMAKRTQAVANFIVDEYGGDPTGLWEGVETHTEILKRIKAMPGFGDYKARVYSAVLARQFDVKPAGWDAKLPEWPNISEVTSAEGRTEMKARKKAWKAAQS</sequence>
<gene>
    <name evidence="1" type="ORF">MNBD_ACTINO01-1196</name>
</gene>
<dbReference type="GO" id="GO:0006281">
    <property type="term" value="P:DNA repair"/>
    <property type="evidence" value="ECO:0007669"/>
    <property type="project" value="InterPro"/>
</dbReference>